<dbReference type="OrthoDB" id="285961at2"/>
<dbReference type="Proteomes" id="UP000317243">
    <property type="component" value="Unassembled WGS sequence"/>
</dbReference>
<gene>
    <name evidence="1" type="ORF">KOR42_27100</name>
</gene>
<name>A0A5C5X0A3_9PLAN</name>
<organism evidence="1 2">
    <name type="scientific">Thalassoglobus neptunius</name>
    <dbReference type="NCBI Taxonomy" id="1938619"/>
    <lineage>
        <taxon>Bacteria</taxon>
        <taxon>Pseudomonadati</taxon>
        <taxon>Planctomycetota</taxon>
        <taxon>Planctomycetia</taxon>
        <taxon>Planctomycetales</taxon>
        <taxon>Planctomycetaceae</taxon>
        <taxon>Thalassoglobus</taxon>
    </lineage>
</organism>
<dbReference type="RefSeq" id="WP_146510232.1">
    <property type="nucleotide sequence ID" value="NZ_SIHI01000003.1"/>
</dbReference>
<evidence type="ECO:0000313" key="1">
    <source>
        <dbReference type="EMBL" id="TWT55583.1"/>
    </source>
</evidence>
<reference evidence="1 2" key="1">
    <citation type="submission" date="2019-02" db="EMBL/GenBank/DDBJ databases">
        <title>Deep-cultivation of Planctomycetes and their phenomic and genomic characterization uncovers novel biology.</title>
        <authorList>
            <person name="Wiegand S."/>
            <person name="Jogler M."/>
            <person name="Boedeker C."/>
            <person name="Pinto D."/>
            <person name="Vollmers J."/>
            <person name="Rivas-Marin E."/>
            <person name="Kohn T."/>
            <person name="Peeters S.H."/>
            <person name="Heuer A."/>
            <person name="Rast P."/>
            <person name="Oberbeckmann S."/>
            <person name="Bunk B."/>
            <person name="Jeske O."/>
            <person name="Meyerdierks A."/>
            <person name="Storesund J.E."/>
            <person name="Kallscheuer N."/>
            <person name="Luecker S."/>
            <person name="Lage O.M."/>
            <person name="Pohl T."/>
            <person name="Merkel B.J."/>
            <person name="Hornburger P."/>
            <person name="Mueller R.-W."/>
            <person name="Bruemmer F."/>
            <person name="Labrenz M."/>
            <person name="Spormann A.M."/>
            <person name="Op Den Camp H."/>
            <person name="Overmann J."/>
            <person name="Amann R."/>
            <person name="Jetten M.S.M."/>
            <person name="Mascher T."/>
            <person name="Medema M.H."/>
            <person name="Devos D.P."/>
            <person name="Kaster A.-K."/>
            <person name="Ovreas L."/>
            <person name="Rohde M."/>
            <person name="Galperin M.Y."/>
            <person name="Jogler C."/>
        </authorList>
    </citation>
    <scope>NUCLEOTIDE SEQUENCE [LARGE SCALE GENOMIC DNA]</scope>
    <source>
        <strain evidence="1 2">KOR42</strain>
    </source>
</reference>
<comment type="caution">
    <text evidence="1">The sequence shown here is derived from an EMBL/GenBank/DDBJ whole genome shotgun (WGS) entry which is preliminary data.</text>
</comment>
<dbReference type="EMBL" id="SIHI01000003">
    <property type="protein sequence ID" value="TWT55583.1"/>
    <property type="molecule type" value="Genomic_DNA"/>
</dbReference>
<protein>
    <submittedName>
        <fullName evidence="1">Uncharacterized protein</fullName>
    </submittedName>
</protein>
<keyword evidence="2" id="KW-1185">Reference proteome</keyword>
<accession>A0A5C5X0A3</accession>
<dbReference type="Gene3D" id="2.60.120.260">
    <property type="entry name" value="Galactose-binding domain-like"/>
    <property type="match status" value="1"/>
</dbReference>
<sequence length="927" mass="104020">MFRTLISSVFGRFPKGNPVIGVLLFVFAANVAFCQQPNPVVIDSMDEKTPSRLSLVDFEDGELKWSAESEVLRSVVIDSRHTDLGPHSGTGCEQRIFESNRILLDQRLEMRLVPSYVFDELKTSVWVRTDCQNVRFMLQIRFPNQIDPRTKEILSIDLPGTVYSKSGQWQQLVCSTSDEEVRNRIIRARGQLAGLLSGGTIDTREAYVDQIALVFDVPVGGSVLQIDTLRHGPIVTPENLIETPEAADIYQPRLTVTDDRVMKDDRPFFPVFTLYHGESLKEVESTGVNMLWIEDYADRAILEALDQMGIGAIAQPPQPTTEDAILHRQGIPTFESWTEPIWAWMFGFAIPEDDVRYLQGWSNQVRGADRKFRRPILADVVGQERSFHRQVDFLGSSRFAIHSDLPVADHVEILKRSRNAALPGKPMFTFVQTEALSTYAGKNREPDASPIVEPEQILHQGYAALAAGYKGIGFWKQIPLDQQTVGLDERIHAIRLFALHCRILEPWLATGRVVDDLIVRTNDSFPQQTASLLSPLKTRWDQPIDAAGGKPLGSDSEIRASVFRCDDGFLILPVWYEKDEQFVPGAQAVKGIRMLLRADVMQAWEVTPTGITQSNLELSRVPGGTEIHLKEFDQQTAIVVTSKPAAIEEIRRACRTYRTDAAQSTVAMAAQKFERVSNVHAELVEIAPPIADAELVLKYAYQNLENARKALAAGHDADAYAAARRTLRNLRVLQRRYWESAVQELPVATASLDATGFQTLPQHWQTMRELEDRTSTTQNLLSSGDFDNQADVQQDWLEDSSGNGLQLVELNYDAASQRTFLRMQSANQGGNFFALTGPGIPVAAGDLVVVSARIRYAPTQQDIGNELVIYDTTVGLHGATHLRKASEDWQQVEFMRKIDEDREFRIRLELRGSGVADIDDLKVRRLE</sequence>
<evidence type="ECO:0000313" key="2">
    <source>
        <dbReference type="Proteomes" id="UP000317243"/>
    </source>
</evidence>
<dbReference type="AlphaFoldDB" id="A0A5C5X0A3"/>
<proteinExistence type="predicted"/>